<gene>
    <name evidence="1" type="ORF">B1R32_1344</name>
</gene>
<proteinExistence type="predicted"/>
<protein>
    <submittedName>
        <fullName evidence="1">Uncharacterized protein</fullName>
    </submittedName>
</protein>
<keyword evidence="2" id="KW-1185">Reference proteome</keyword>
<dbReference type="InParanoid" id="A0A2S8SNT2"/>
<dbReference type="Proteomes" id="UP000237684">
    <property type="component" value="Unassembled WGS sequence"/>
</dbReference>
<dbReference type="AlphaFoldDB" id="A0A2S8SNT2"/>
<evidence type="ECO:0000313" key="1">
    <source>
        <dbReference type="EMBL" id="PQV62446.1"/>
    </source>
</evidence>
<accession>A0A2S8SNT2</accession>
<name>A0A2S8SNT2_9BACT</name>
<dbReference type="EMBL" id="NIGF01000034">
    <property type="protein sequence ID" value="PQV62446.1"/>
    <property type="molecule type" value="Genomic_DNA"/>
</dbReference>
<sequence length="53" mass="6081">MFWLGQNILFLQYEKQDVGIAKKNYSCPSISSFLSLNPNRVGQPKQSDYAKVK</sequence>
<organism evidence="1 2">
    <name type="scientific">Abditibacterium utsteinense</name>
    <dbReference type="NCBI Taxonomy" id="1960156"/>
    <lineage>
        <taxon>Bacteria</taxon>
        <taxon>Pseudomonadati</taxon>
        <taxon>Abditibacteriota</taxon>
        <taxon>Abditibacteriia</taxon>
        <taxon>Abditibacteriales</taxon>
        <taxon>Abditibacteriaceae</taxon>
        <taxon>Abditibacterium</taxon>
    </lineage>
</organism>
<reference evidence="1 2" key="1">
    <citation type="journal article" date="2018" name="Syst. Appl. Microbiol.">
        <title>Abditibacterium utsteinense sp. nov., the first cultivated member of candidate phylum FBP, isolated from ice-free Antarctic soil samples.</title>
        <authorList>
            <person name="Tahon G."/>
            <person name="Tytgat B."/>
            <person name="Lebbe L."/>
            <person name="Carlier A."/>
            <person name="Willems A."/>
        </authorList>
    </citation>
    <scope>NUCLEOTIDE SEQUENCE [LARGE SCALE GENOMIC DNA]</scope>
    <source>
        <strain evidence="1 2">LMG 29911</strain>
    </source>
</reference>
<comment type="caution">
    <text evidence="1">The sequence shown here is derived from an EMBL/GenBank/DDBJ whole genome shotgun (WGS) entry which is preliminary data.</text>
</comment>
<evidence type="ECO:0000313" key="2">
    <source>
        <dbReference type="Proteomes" id="UP000237684"/>
    </source>
</evidence>